<dbReference type="AlphaFoldDB" id="A0A9Q0H8A1"/>
<feature type="compositionally biased region" description="Basic and acidic residues" evidence="2">
    <location>
        <begin position="374"/>
        <end position="389"/>
    </location>
</feature>
<dbReference type="EMBL" id="JAMYWD010000009">
    <property type="protein sequence ID" value="KAJ4961702.1"/>
    <property type="molecule type" value="Genomic_DNA"/>
</dbReference>
<feature type="region of interest" description="Disordered" evidence="2">
    <location>
        <begin position="469"/>
        <end position="519"/>
    </location>
</feature>
<feature type="region of interest" description="Disordered" evidence="2">
    <location>
        <begin position="340"/>
        <end position="407"/>
    </location>
</feature>
<dbReference type="Proteomes" id="UP001141806">
    <property type="component" value="Unassembled WGS sequence"/>
</dbReference>
<reference evidence="3" key="1">
    <citation type="journal article" date="2023" name="Plant J.">
        <title>The genome of the king protea, Protea cynaroides.</title>
        <authorList>
            <person name="Chang J."/>
            <person name="Duong T.A."/>
            <person name="Schoeman C."/>
            <person name="Ma X."/>
            <person name="Roodt D."/>
            <person name="Barker N."/>
            <person name="Li Z."/>
            <person name="Van de Peer Y."/>
            <person name="Mizrachi E."/>
        </authorList>
    </citation>
    <scope>NUCLEOTIDE SEQUENCE</scope>
    <source>
        <tissue evidence="3">Young leaves</tissue>
    </source>
</reference>
<keyword evidence="1" id="KW-0175">Coiled coil</keyword>
<dbReference type="PANTHER" id="PTHR34778:SF2">
    <property type="entry name" value="OS02G0580700 PROTEIN"/>
    <property type="match status" value="1"/>
</dbReference>
<sequence length="538" mass="60257">MEEAEKMAALKKVYADIILNTAKEAAARIMVSERKAVRFQQELTAAKEEALNMLLRLKQIMGSKIAEAEIASLSKQRRTEELEMQLHEAKEIIRDLRSELKGIQDELERLKSNPDSLLDGQMAVGNATSLTKEALEDKINTSNDILCSPPDSEWKPMSACIMKKVPLNQSDDKCCSLLENGTIHIETSSDSPVENDCAGNPDLASIIMRSKEPELYRNGCTQRIRAFEGNLLDGGKLPLPGHEDDQSLYLKNGENIEGNCTVASPNTDNMAVVEKNVAESEEVMQHNSSFGKGQAGKFFHRFSNKRRRTRCRNWEATLCGPLPDPFEPSFHSHSKTFLYPVPGDVESGEDPSKVMEDEAQKDSESDVDSVMEDEAQRDSESHVDSEIRVNKAGSPHHFTNKDPALIDQSVLTRQVSKDAENSEAPGSKLNLDPVDVPSINFDAKDTKTYEKVTAAPVQAGNDRLLKYTFRRKRKKETTSNPNENALLENKNTPKRTVEMQDSAPEPQKSSLIIESSRDSRRLQQVARQLISLSEKRWW</sequence>
<dbReference type="PANTHER" id="PTHR34778">
    <property type="entry name" value="OS02G0580700 PROTEIN"/>
    <property type="match status" value="1"/>
</dbReference>
<dbReference type="OrthoDB" id="657513at2759"/>
<gene>
    <name evidence="3" type="ORF">NE237_021612</name>
</gene>
<name>A0A9Q0H8A1_9MAGN</name>
<organism evidence="3 4">
    <name type="scientific">Protea cynaroides</name>
    <dbReference type="NCBI Taxonomy" id="273540"/>
    <lineage>
        <taxon>Eukaryota</taxon>
        <taxon>Viridiplantae</taxon>
        <taxon>Streptophyta</taxon>
        <taxon>Embryophyta</taxon>
        <taxon>Tracheophyta</taxon>
        <taxon>Spermatophyta</taxon>
        <taxon>Magnoliopsida</taxon>
        <taxon>Proteales</taxon>
        <taxon>Proteaceae</taxon>
        <taxon>Protea</taxon>
    </lineage>
</organism>
<evidence type="ECO:0000313" key="4">
    <source>
        <dbReference type="Proteomes" id="UP001141806"/>
    </source>
</evidence>
<evidence type="ECO:0000313" key="3">
    <source>
        <dbReference type="EMBL" id="KAJ4961702.1"/>
    </source>
</evidence>
<feature type="compositionally biased region" description="Basic and acidic residues" evidence="2">
    <location>
        <begin position="350"/>
        <end position="364"/>
    </location>
</feature>
<feature type="coiled-coil region" evidence="1">
    <location>
        <begin position="29"/>
        <end position="113"/>
    </location>
</feature>
<keyword evidence="4" id="KW-1185">Reference proteome</keyword>
<evidence type="ECO:0000256" key="2">
    <source>
        <dbReference type="SAM" id="MobiDB-lite"/>
    </source>
</evidence>
<proteinExistence type="predicted"/>
<evidence type="ECO:0000256" key="1">
    <source>
        <dbReference type="SAM" id="Coils"/>
    </source>
</evidence>
<accession>A0A9Q0H8A1</accession>
<protein>
    <submittedName>
        <fullName evidence="3">Uncharacterized protein</fullName>
    </submittedName>
</protein>
<comment type="caution">
    <text evidence="3">The sequence shown here is derived from an EMBL/GenBank/DDBJ whole genome shotgun (WGS) entry which is preliminary data.</text>
</comment>